<reference evidence="13" key="2">
    <citation type="submission" date="2015-01" db="EMBL/GenBank/DDBJ databases">
        <title>Evolutionary Origins and Diversification of the Mycorrhizal Mutualists.</title>
        <authorList>
            <consortium name="DOE Joint Genome Institute"/>
            <consortium name="Mycorrhizal Genomics Consortium"/>
            <person name="Kohler A."/>
            <person name="Kuo A."/>
            <person name="Nagy L.G."/>
            <person name="Floudas D."/>
            <person name="Copeland A."/>
            <person name="Barry K.W."/>
            <person name="Cichocki N."/>
            <person name="Veneault-Fourrey C."/>
            <person name="LaButti K."/>
            <person name="Lindquist E.A."/>
            <person name="Lipzen A."/>
            <person name="Lundell T."/>
            <person name="Morin E."/>
            <person name="Murat C."/>
            <person name="Riley R."/>
            <person name="Ohm R."/>
            <person name="Sun H."/>
            <person name="Tunlid A."/>
            <person name="Henrissat B."/>
            <person name="Grigoriev I.V."/>
            <person name="Hibbett D.S."/>
            <person name="Martin F."/>
        </authorList>
    </citation>
    <scope>NUCLEOTIDE SEQUENCE [LARGE SCALE GENOMIC DNA]</scope>
    <source>
        <strain evidence="13">MUT 4182</strain>
    </source>
</reference>
<name>A0A0C3QK45_9AGAM</name>
<feature type="compositionally biased region" description="Polar residues" evidence="10">
    <location>
        <begin position="691"/>
        <end position="700"/>
    </location>
</feature>
<keyword evidence="6" id="KW-0805">Transcription regulation</keyword>
<dbReference type="Proteomes" id="UP000054248">
    <property type="component" value="Unassembled WGS sequence"/>
</dbReference>
<feature type="region of interest" description="Disordered" evidence="10">
    <location>
        <begin position="652"/>
        <end position="717"/>
    </location>
</feature>
<evidence type="ECO:0000313" key="12">
    <source>
        <dbReference type="EMBL" id="KIO32795.1"/>
    </source>
</evidence>
<evidence type="ECO:0000256" key="7">
    <source>
        <dbReference type="ARBA" id="ARBA00023125"/>
    </source>
</evidence>
<dbReference type="OrthoDB" id="428577at2759"/>
<evidence type="ECO:0000256" key="8">
    <source>
        <dbReference type="ARBA" id="ARBA00023163"/>
    </source>
</evidence>
<keyword evidence="13" id="KW-1185">Reference proteome</keyword>
<dbReference type="EMBL" id="KN822952">
    <property type="protein sequence ID" value="KIO32795.1"/>
    <property type="molecule type" value="Genomic_DNA"/>
</dbReference>
<accession>A0A0C3QK45</accession>
<dbReference type="GO" id="GO:0070860">
    <property type="term" value="C:RNA polymerase I core factor complex"/>
    <property type="evidence" value="ECO:0007669"/>
    <property type="project" value="InterPro"/>
</dbReference>
<evidence type="ECO:0000256" key="6">
    <source>
        <dbReference type="ARBA" id="ARBA00023015"/>
    </source>
</evidence>
<feature type="compositionally biased region" description="Acidic residues" evidence="10">
    <location>
        <begin position="703"/>
        <end position="717"/>
    </location>
</feature>
<sequence>MARSPCVVCGSKKWRYAGEGTISCEEGHIDQNYRHEVNEVAYNTEGMIVLTQQKKTTRRRGVRTKRKSEADPVHLSGPKGRYFYIQTQQLVLRLQIQALVTLWKLPHTEFETACKDVWAYHLLLLPEPILAAPIVSQPDDDGSDNDGNGTNNSEPDIGPKASDYTGGEAKTNSGPSDPSRSDRDGRVEHSSSPESSSDENKDPSSSKTSRQLDPDPELAKLLLREIEDSGTGSSSSESESGGRGKRRERAIFGKKPIYGSPAANIAVLVVACWVLRIPVIYMDFIRLIESYELPYLETLRLLDKTWLAPLTSQTWSALSPSLPPTTARLHRLASRLARNMYRRYGIAVPQFNFPPMLWRGVRQFCGNATLYALSRIICAALEVPFTLSRTLAPKVTRVRRKDGWLFKGDNAPPELSAVCAIIVALKMVYGLDNRGPRHPTDSEDPAAALPEVGELLAALRTSMERQKQTRAAFLTSNSERSVLDLNETEIDDYLDFAETALLRSDGTPHFVDKRKGPDYRLIMEQYRLQEREDEPRQPAWGEELHQVSERLEQNPVISQSRNSPSLSTRSMSNRRTTSESRAPSPSNAGPVPPAAVYTVFNSHDILGSLPHSYELVLEVGAKWVGAGKEDVAALVDTYERRLLKWDAAIKAQSKESRRNARGGYEDDDIEISDRESEGRGRPGPRKESVTRKTSARPSRSQDLDEDYDAAESASSDE</sequence>
<feature type="compositionally biased region" description="Basic and acidic residues" evidence="10">
    <location>
        <begin position="179"/>
        <end position="191"/>
    </location>
</feature>
<feature type="compositionally biased region" description="Low complexity" evidence="10">
    <location>
        <begin position="565"/>
        <end position="581"/>
    </location>
</feature>
<keyword evidence="3" id="KW-0479">Metal-binding</keyword>
<evidence type="ECO:0000313" key="13">
    <source>
        <dbReference type="Proteomes" id="UP000054248"/>
    </source>
</evidence>
<feature type="region of interest" description="Disordered" evidence="10">
    <location>
        <begin position="550"/>
        <end position="590"/>
    </location>
</feature>
<dbReference type="InterPro" id="IPR048538">
    <property type="entry name" value="Rrn7_cyclin_C"/>
</dbReference>
<dbReference type="InterPro" id="IPR033599">
    <property type="entry name" value="TAF1B/Rrn7"/>
</dbReference>
<dbReference type="GO" id="GO:0008270">
    <property type="term" value="F:zinc ion binding"/>
    <property type="evidence" value="ECO:0007669"/>
    <property type="project" value="UniProtKB-KW"/>
</dbReference>
<dbReference type="PANTHER" id="PTHR31576:SF2">
    <property type="entry name" value="TATA BOX-BINDING PROTEIN-ASSOCIATED FACTOR RNA POLYMERASE I SUBUNIT B"/>
    <property type="match status" value="1"/>
</dbReference>
<dbReference type="PANTHER" id="PTHR31576">
    <property type="entry name" value="TATA BOX-BINDING PROTEIN-ASSOCIATED FACTOR RNA POLYMERASE I SUBUNIT B"/>
    <property type="match status" value="1"/>
</dbReference>
<evidence type="ECO:0000259" key="11">
    <source>
        <dbReference type="Pfam" id="PF20645"/>
    </source>
</evidence>
<keyword evidence="4" id="KW-0863">Zinc-finger</keyword>
<evidence type="ECO:0000256" key="4">
    <source>
        <dbReference type="ARBA" id="ARBA00022771"/>
    </source>
</evidence>
<keyword evidence="8" id="KW-0804">Transcription</keyword>
<protein>
    <recommendedName>
        <fullName evidence="11">Rrn7/TAF1B C-terminal cyclin domain-containing protein</fullName>
    </recommendedName>
</protein>
<keyword evidence="7" id="KW-0238">DNA-binding</keyword>
<dbReference type="GO" id="GO:0001164">
    <property type="term" value="F:RNA polymerase I core promoter sequence-specific DNA binding"/>
    <property type="evidence" value="ECO:0007669"/>
    <property type="project" value="InterPro"/>
</dbReference>
<feature type="region of interest" description="Disordered" evidence="10">
    <location>
        <begin position="134"/>
        <end position="247"/>
    </location>
</feature>
<organism evidence="12 13">
    <name type="scientific">Tulasnella calospora MUT 4182</name>
    <dbReference type="NCBI Taxonomy" id="1051891"/>
    <lineage>
        <taxon>Eukaryota</taxon>
        <taxon>Fungi</taxon>
        <taxon>Dikarya</taxon>
        <taxon>Basidiomycota</taxon>
        <taxon>Agaricomycotina</taxon>
        <taxon>Agaricomycetes</taxon>
        <taxon>Cantharellales</taxon>
        <taxon>Tulasnellaceae</taxon>
        <taxon>Tulasnella</taxon>
    </lineage>
</organism>
<keyword evidence="9" id="KW-0539">Nucleus</keyword>
<evidence type="ECO:0000256" key="10">
    <source>
        <dbReference type="SAM" id="MobiDB-lite"/>
    </source>
</evidence>
<feature type="domain" description="Rrn7/TAF1B C-terminal cyclin" evidence="11">
    <location>
        <begin position="323"/>
        <end position="498"/>
    </location>
</feature>
<dbReference type="Pfam" id="PF20645">
    <property type="entry name" value="Rrn7_cyclin_C"/>
    <property type="match status" value="1"/>
</dbReference>
<evidence type="ECO:0000256" key="5">
    <source>
        <dbReference type="ARBA" id="ARBA00022833"/>
    </source>
</evidence>
<feature type="compositionally biased region" description="Basic and acidic residues" evidence="10">
    <location>
        <begin position="671"/>
        <end position="690"/>
    </location>
</feature>
<feature type="compositionally biased region" description="Polar residues" evidence="10">
    <location>
        <begin position="555"/>
        <end position="564"/>
    </location>
</feature>
<comment type="subcellular location">
    <subcellularLocation>
        <location evidence="1">Nucleus</location>
        <location evidence="1">Nucleolus</location>
    </subcellularLocation>
</comment>
<dbReference type="HOGENOM" id="CLU_029055_0_0_1"/>
<keyword evidence="5" id="KW-0862">Zinc</keyword>
<gene>
    <name evidence="12" type="ORF">M407DRAFT_18259</name>
</gene>
<dbReference type="STRING" id="1051891.A0A0C3QK45"/>
<evidence type="ECO:0000256" key="9">
    <source>
        <dbReference type="ARBA" id="ARBA00023242"/>
    </source>
</evidence>
<evidence type="ECO:0000256" key="1">
    <source>
        <dbReference type="ARBA" id="ARBA00004604"/>
    </source>
</evidence>
<dbReference type="AlphaFoldDB" id="A0A0C3QK45"/>
<reference evidence="12 13" key="1">
    <citation type="submission" date="2014-04" db="EMBL/GenBank/DDBJ databases">
        <authorList>
            <consortium name="DOE Joint Genome Institute"/>
            <person name="Kuo A."/>
            <person name="Girlanda M."/>
            <person name="Perotto S."/>
            <person name="Kohler A."/>
            <person name="Nagy L.G."/>
            <person name="Floudas D."/>
            <person name="Copeland A."/>
            <person name="Barry K.W."/>
            <person name="Cichocki N."/>
            <person name="Veneault-Fourrey C."/>
            <person name="LaButti K."/>
            <person name="Lindquist E.A."/>
            <person name="Lipzen A."/>
            <person name="Lundell T."/>
            <person name="Morin E."/>
            <person name="Murat C."/>
            <person name="Sun H."/>
            <person name="Tunlid A."/>
            <person name="Henrissat B."/>
            <person name="Grigoriev I.V."/>
            <person name="Hibbett D.S."/>
            <person name="Martin F."/>
            <person name="Nordberg H.P."/>
            <person name="Cantor M.N."/>
            <person name="Hua S.X."/>
        </authorList>
    </citation>
    <scope>NUCLEOTIDE SEQUENCE [LARGE SCALE GENOMIC DNA]</scope>
    <source>
        <strain evidence="12 13">MUT 4182</strain>
    </source>
</reference>
<feature type="compositionally biased region" description="Low complexity" evidence="10">
    <location>
        <begin position="229"/>
        <end position="239"/>
    </location>
</feature>
<evidence type="ECO:0000256" key="3">
    <source>
        <dbReference type="ARBA" id="ARBA00022723"/>
    </source>
</evidence>
<dbReference type="GO" id="GO:0042790">
    <property type="term" value="P:nucleolar large rRNA transcription by RNA polymerase I"/>
    <property type="evidence" value="ECO:0007669"/>
    <property type="project" value="TreeGrafter"/>
</dbReference>
<evidence type="ECO:0000256" key="2">
    <source>
        <dbReference type="ARBA" id="ARBA00006899"/>
    </source>
</evidence>
<comment type="similarity">
    <text evidence="2">Belongs to the RRN7/TAF1B family.</text>
</comment>
<proteinExistence type="inferred from homology"/>